<keyword evidence="3" id="KW-0418">Kinase</keyword>
<accession>A0ABR1FQD1</accession>
<protein>
    <submittedName>
        <fullName evidence="3">Protein serine/threonine kinase</fullName>
    </submittedName>
</protein>
<dbReference type="PROSITE" id="PS00108">
    <property type="entry name" value="PROTEIN_KINASE_ST"/>
    <property type="match status" value="1"/>
</dbReference>
<comment type="caution">
    <text evidence="3">The sequence shown here is derived from an EMBL/GenBank/DDBJ whole genome shotgun (WGS) entry which is preliminary data.</text>
</comment>
<feature type="region of interest" description="Disordered" evidence="1">
    <location>
        <begin position="1"/>
        <end position="54"/>
    </location>
</feature>
<dbReference type="SUPFAM" id="SSF56112">
    <property type="entry name" value="Protein kinase-like (PK-like)"/>
    <property type="match status" value="1"/>
</dbReference>
<dbReference type="Proteomes" id="UP001363151">
    <property type="component" value="Unassembled WGS sequence"/>
</dbReference>
<proteinExistence type="predicted"/>
<evidence type="ECO:0000313" key="3">
    <source>
        <dbReference type="EMBL" id="KAK7235715.1"/>
    </source>
</evidence>
<dbReference type="PANTHER" id="PTHR13902">
    <property type="entry name" value="SERINE/THREONINE-PROTEIN KINASE WNK WITH NO LYSINE -RELATED"/>
    <property type="match status" value="1"/>
</dbReference>
<feature type="compositionally biased region" description="Low complexity" evidence="1">
    <location>
        <begin position="287"/>
        <end position="299"/>
    </location>
</feature>
<dbReference type="GO" id="GO:0016301">
    <property type="term" value="F:kinase activity"/>
    <property type="evidence" value="ECO:0007669"/>
    <property type="project" value="UniProtKB-KW"/>
</dbReference>
<evidence type="ECO:0000313" key="4">
    <source>
        <dbReference type="Proteomes" id="UP001363151"/>
    </source>
</evidence>
<dbReference type="EMBL" id="JBBJCI010000290">
    <property type="protein sequence ID" value="KAK7235715.1"/>
    <property type="molecule type" value="Genomic_DNA"/>
</dbReference>
<dbReference type="InterPro" id="IPR050588">
    <property type="entry name" value="WNK_Ser-Thr_kinase"/>
</dbReference>
<feature type="region of interest" description="Disordered" evidence="1">
    <location>
        <begin position="541"/>
        <end position="572"/>
    </location>
</feature>
<feature type="compositionally biased region" description="Low complexity" evidence="1">
    <location>
        <begin position="268"/>
        <end position="280"/>
    </location>
</feature>
<dbReference type="InterPro" id="IPR008271">
    <property type="entry name" value="Ser/Thr_kinase_AS"/>
</dbReference>
<dbReference type="Pfam" id="PF00069">
    <property type="entry name" value="Pkinase"/>
    <property type="match status" value="1"/>
</dbReference>
<feature type="compositionally biased region" description="Basic and acidic residues" evidence="1">
    <location>
        <begin position="502"/>
        <end position="517"/>
    </location>
</feature>
<feature type="compositionally biased region" description="Low complexity" evidence="1">
    <location>
        <begin position="557"/>
        <end position="566"/>
    </location>
</feature>
<feature type="compositionally biased region" description="Basic and acidic residues" evidence="1">
    <location>
        <begin position="45"/>
        <end position="54"/>
    </location>
</feature>
<organism evidence="3 4">
    <name type="scientific">Aureococcus anophagefferens</name>
    <name type="common">Harmful bloom alga</name>
    <dbReference type="NCBI Taxonomy" id="44056"/>
    <lineage>
        <taxon>Eukaryota</taxon>
        <taxon>Sar</taxon>
        <taxon>Stramenopiles</taxon>
        <taxon>Ochrophyta</taxon>
        <taxon>Pelagophyceae</taxon>
        <taxon>Pelagomonadales</taxon>
        <taxon>Pelagomonadaceae</taxon>
        <taxon>Aureococcus</taxon>
    </lineage>
</organism>
<evidence type="ECO:0000256" key="1">
    <source>
        <dbReference type="SAM" id="MobiDB-lite"/>
    </source>
</evidence>
<gene>
    <name evidence="3" type="ORF">SO694_00067049</name>
</gene>
<dbReference type="SMART" id="SM00220">
    <property type="entry name" value="S_TKc"/>
    <property type="match status" value="1"/>
</dbReference>
<feature type="compositionally biased region" description="Basic and acidic residues" evidence="1">
    <location>
        <begin position="1"/>
        <end position="17"/>
    </location>
</feature>
<feature type="compositionally biased region" description="Low complexity" evidence="1">
    <location>
        <begin position="20"/>
        <end position="39"/>
    </location>
</feature>
<name>A0ABR1FQD1_AURAN</name>
<feature type="region of interest" description="Disordered" evidence="1">
    <location>
        <begin position="263"/>
        <end position="372"/>
    </location>
</feature>
<dbReference type="PROSITE" id="PS50011">
    <property type="entry name" value="PROTEIN_KINASE_DOM"/>
    <property type="match status" value="1"/>
</dbReference>
<sequence length="572" mass="63241">MEPPKEEKVENEAKAEGDIAPTRRNPTARARAGATPSRASRSRGTRREFEDHAPNEKARVINEVRLLDRLEHENIIDFHGSWVNRERGEVCFITEILSSGSLKKFINKVQVVRWKIIKRWVRQILKALAYLHSQTPPIIHRDIKCENIFINGSTGDLRIGDLGLSTAKKVNEGKGQSVLGTPEFMAPELYDEEYDEKVDVFAFGMCVLEMITKQLPYSECTNATQIYRKVCGNVPPDALRLIPDDKALDFVKGCIQKDPAERLGAAGSSSTTSSCRTRTSGDGAREPVAVARAVRGAAAPRRRATAPRTGPTRPRRPWTRRPRRRSPRSSTSSGRRRRFADLAEPRPAGGGSGGASAQATPPPPPPAARFRMLPSTVPLGPVVDGVVTVDIRYAYDGIEHSVDFEYDISEPSDVAVEFAGECGYGAGEVQPFAEFLQTVRAPAARVHHERQLKKFDKDLRDFAHKEKIEHENHAKRLVTLGDQHRTEAGRAAAARGASRARGLAEEETARQRAREAEADAEVETERHRARAARFARFAAAARAWTGPSRPRRRRRAAPGAGRQPPGDLAPVT</sequence>
<feature type="compositionally biased region" description="Low complexity" evidence="1">
    <location>
        <begin position="489"/>
        <end position="501"/>
    </location>
</feature>
<feature type="region of interest" description="Disordered" evidence="1">
    <location>
        <begin position="486"/>
        <end position="527"/>
    </location>
</feature>
<dbReference type="Gene3D" id="1.10.510.10">
    <property type="entry name" value="Transferase(Phosphotransferase) domain 1"/>
    <property type="match status" value="1"/>
</dbReference>
<dbReference type="Gene3D" id="3.30.200.20">
    <property type="entry name" value="Phosphorylase Kinase, domain 1"/>
    <property type="match status" value="1"/>
</dbReference>
<dbReference type="InterPro" id="IPR000719">
    <property type="entry name" value="Prot_kinase_dom"/>
</dbReference>
<evidence type="ECO:0000259" key="2">
    <source>
        <dbReference type="PROSITE" id="PS50011"/>
    </source>
</evidence>
<keyword evidence="3" id="KW-0808">Transferase</keyword>
<reference evidence="3 4" key="1">
    <citation type="submission" date="2024-03" db="EMBL/GenBank/DDBJ databases">
        <title>Aureococcus anophagefferens CCMP1851 and Kratosvirus quantuckense: Draft genome of a second virus-susceptible host strain in the model system.</title>
        <authorList>
            <person name="Chase E."/>
            <person name="Truchon A.R."/>
            <person name="Schepens W."/>
            <person name="Wilhelm S.W."/>
        </authorList>
    </citation>
    <scope>NUCLEOTIDE SEQUENCE [LARGE SCALE GENOMIC DNA]</scope>
    <source>
        <strain evidence="3 4">CCMP1851</strain>
    </source>
</reference>
<feature type="domain" description="Protein kinase" evidence="2">
    <location>
        <begin position="1"/>
        <end position="274"/>
    </location>
</feature>
<dbReference type="InterPro" id="IPR011009">
    <property type="entry name" value="Kinase-like_dom_sf"/>
</dbReference>
<feature type="compositionally biased region" description="Basic residues" evidence="1">
    <location>
        <begin position="313"/>
        <end position="327"/>
    </location>
</feature>
<keyword evidence="4" id="KW-1185">Reference proteome</keyword>